<gene>
    <name evidence="2" type="ORF">A2973_03290</name>
</gene>
<evidence type="ECO:0000313" key="2">
    <source>
        <dbReference type="EMBL" id="OGG30740.1"/>
    </source>
</evidence>
<dbReference type="EMBL" id="MFJZ01000005">
    <property type="protein sequence ID" value="OGG30740.1"/>
    <property type="molecule type" value="Genomic_DNA"/>
</dbReference>
<organism evidence="2 3">
    <name type="scientific">Candidatus Gottesmanbacteria bacterium RIFCSPLOWO2_01_FULL_49_10</name>
    <dbReference type="NCBI Taxonomy" id="1798396"/>
    <lineage>
        <taxon>Bacteria</taxon>
        <taxon>Candidatus Gottesmaniibacteriota</taxon>
    </lineage>
</organism>
<dbReference type="Proteomes" id="UP000176409">
    <property type="component" value="Unassembled WGS sequence"/>
</dbReference>
<evidence type="ECO:0000313" key="3">
    <source>
        <dbReference type="Proteomes" id="UP000176409"/>
    </source>
</evidence>
<name>A0A1F6B1D8_9BACT</name>
<sequence>MPKKTKKEKIIAEYRRKLLLSPTVVQNSPHPPTPTPSDREEKGTFSYQFSPLPARGAPTQLPKEDAILFAEIRRDLIKTVILAAIAVSVELFLSRLLH</sequence>
<evidence type="ECO:0000256" key="1">
    <source>
        <dbReference type="SAM" id="MobiDB-lite"/>
    </source>
</evidence>
<feature type="region of interest" description="Disordered" evidence="1">
    <location>
        <begin position="22"/>
        <end position="44"/>
    </location>
</feature>
<proteinExistence type="predicted"/>
<dbReference type="STRING" id="1798396.A2973_03290"/>
<comment type="caution">
    <text evidence="2">The sequence shown here is derived from an EMBL/GenBank/DDBJ whole genome shotgun (WGS) entry which is preliminary data.</text>
</comment>
<dbReference type="AlphaFoldDB" id="A0A1F6B1D8"/>
<accession>A0A1F6B1D8</accession>
<protein>
    <submittedName>
        <fullName evidence="2">Uncharacterized protein</fullName>
    </submittedName>
</protein>
<reference evidence="2 3" key="1">
    <citation type="journal article" date="2016" name="Nat. Commun.">
        <title>Thousands of microbial genomes shed light on interconnected biogeochemical processes in an aquifer system.</title>
        <authorList>
            <person name="Anantharaman K."/>
            <person name="Brown C.T."/>
            <person name="Hug L.A."/>
            <person name="Sharon I."/>
            <person name="Castelle C.J."/>
            <person name="Probst A.J."/>
            <person name="Thomas B.C."/>
            <person name="Singh A."/>
            <person name="Wilkins M.J."/>
            <person name="Karaoz U."/>
            <person name="Brodie E.L."/>
            <person name="Williams K.H."/>
            <person name="Hubbard S.S."/>
            <person name="Banfield J.F."/>
        </authorList>
    </citation>
    <scope>NUCLEOTIDE SEQUENCE [LARGE SCALE GENOMIC DNA]</scope>
</reference>